<keyword evidence="3" id="KW-1185">Reference proteome</keyword>
<evidence type="ECO:0000313" key="2">
    <source>
        <dbReference type="EMBL" id="KAH7120278.1"/>
    </source>
</evidence>
<feature type="region of interest" description="Disordered" evidence="1">
    <location>
        <begin position="40"/>
        <end position="72"/>
    </location>
</feature>
<dbReference type="Proteomes" id="UP000717696">
    <property type="component" value="Unassembled WGS sequence"/>
</dbReference>
<gene>
    <name evidence="2" type="ORF">B0J13DRAFT_162526</name>
</gene>
<protein>
    <submittedName>
        <fullName evidence="2">Uncharacterized protein</fullName>
    </submittedName>
</protein>
<name>A0A9P9DJF2_9HYPO</name>
<proteinExistence type="predicted"/>
<evidence type="ECO:0000313" key="3">
    <source>
        <dbReference type="Proteomes" id="UP000717696"/>
    </source>
</evidence>
<comment type="caution">
    <text evidence="2">The sequence shown here is derived from an EMBL/GenBank/DDBJ whole genome shotgun (WGS) entry which is preliminary data.</text>
</comment>
<accession>A0A9P9DJF2</accession>
<feature type="region of interest" description="Disordered" evidence="1">
    <location>
        <begin position="121"/>
        <end position="154"/>
    </location>
</feature>
<feature type="compositionally biased region" description="Polar residues" evidence="1">
    <location>
        <begin position="40"/>
        <end position="53"/>
    </location>
</feature>
<organism evidence="2 3">
    <name type="scientific">Dactylonectria estremocensis</name>
    <dbReference type="NCBI Taxonomy" id="1079267"/>
    <lineage>
        <taxon>Eukaryota</taxon>
        <taxon>Fungi</taxon>
        <taxon>Dikarya</taxon>
        <taxon>Ascomycota</taxon>
        <taxon>Pezizomycotina</taxon>
        <taxon>Sordariomycetes</taxon>
        <taxon>Hypocreomycetidae</taxon>
        <taxon>Hypocreales</taxon>
        <taxon>Nectriaceae</taxon>
        <taxon>Dactylonectria</taxon>
    </lineage>
</organism>
<sequence>MLLMDAFAGCPFVCWSSGLLPRCYANSPLQVQDTLVSASTRSDTPSTWLSTVISEPEEPKNPIPPVKPSLSNGATPGVRWCEFCESVSPLTPLAGETPRNPWQLGVQGGSEWHHSPWKEASLAAPKQKVRWPTPWPLEKKQIRRGKPSTTVRFR</sequence>
<dbReference type="AlphaFoldDB" id="A0A9P9DJF2"/>
<dbReference type="EMBL" id="JAGMUU010000028">
    <property type="protein sequence ID" value="KAH7120278.1"/>
    <property type="molecule type" value="Genomic_DNA"/>
</dbReference>
<evidence type="ECO:0000256" key="1">
    <source>
        <dbReference type="SAM" id="MobiDB-lite"/>
    </source>
</evidence>
<reference evidence="2" key="1">
    <citation type="journal article" date="2021" name="Nat. Commun.">
        <title>Genetic determinants of endophytism in the Arabidopsis root mycobiome.</title>
        <authorList>
            <person name="Mesny F."/>
            <person name="Miyauchi S."/>
            <person name="Thiergart T."/>
            <person name="Pickel B."/>
            <person name="Atanasova L."/>
            <person name="Karlsson M."/>
            <person name="Huettel B."/>
            <person name="Barry K.W."/>
            <person name="Haridas S."/>
            <person name="Chen C."/>
            <person name="Bauer D."/>
            <person name="Andreopoulos W."/>
            <person name="Pangilinan J."/>
            <person name="LaButti K."/>
            <person name="Riley R."/>
            <person name="Lipzen A."/>
            <person name="Clum A."/>
            <person name="Drula E."/>
            <person name="Henrissat B."/>
            <person name="Kohler A."/>
            <person name="Grigoriev I.V."/>
            <person name="Martin F.M."/>
            <person name="Hacquard S."/>
        </authorList>
    </citation>
    <scope>NUCLEOTIDE SEQUENCE</scope>
    <source>
        <strain evidence="2">MPI-CAGE-AT-0021</strain>
    </source>
</reference>